<name>A0A6J0ILN3_9PASS</name>
<dbReference type="RefSeq" id="XP_017687568.1">
    <property type="nucleotide sequence ID" value="XM_017832079.1"/>
</dbReference>
<dbReference type="GeneID" id="108505777"/>
<organism evidence="2 3">
    <name type="scientific">Lepidothrix coronata</name>
    <name type="common">blue-crowned manakin</name>
    <dbReference type="NCBI Taxonomy" id="321398"/>
    <lineage>
        <taxon>Eukaryota</taxon>
        <taxon>Metazoa</taxon>
        <taxon>Chordata</taxon>
        <taxon>Craniata</taxon>
        <taxon>Vertebrata</taxon>
        <taxon>Euteleostomi</taxon>
        <taxon>Archelosauria</taxon>
        <taxon>Archosauria</taxon>
        <taxon>Dinosauria</taxon>
        <taxon>Saurischia</taxon>
        <taxon>Theropoda</taxon>
        <taxon>Coelurosauria</taxon>
        <taxon>Aves</taxon>
        <taxon>Neognathae</taxon>
        <taxon>Neoaves</taxon>
        <taxon>Telluraves</taxon>
        <taxon>Australaves</taxon>
        <taxon>Passeriformes</taxon>
        <taxon>Pipridae</taxon>
        <taxon>Lepidothrix</taxon>
    </lineage>
</organism>
<protein>
    <submittedName>
        <fullName evidence="3">Dual serine/threonine and tyrosine protein kinase-like</fullName>
    </submittedName>
</protein>
<keyword evidence="2" id="KW-1185">Reference proteome</keyword>
<evidence type="ECO:0000256" key="1">
    <source>
        <dbReference type="SAM" id="MobiDB-lite"/>
    </source>
</evidence>
<feature type="region of interest" description="Disordered" evidence="1">
    <location>
        <begin position="49"/>
        <end position="80"/>
    </location>
</feature>
<gene>
    <name evidence="3" type="primary">LOC108505777</name>
</gene>
<evidence type="ECO:0000313" key="3">
    <source>
        <dbReference type="RefSeq" id="XP_017687568.1"/>
    </source>
</evidence>
<evidence type="ECO:0000313" key="2">
    <source>
        <dbReference type="Proteomes" id="UP000504624"/>
    </source>
</evidence>
<accession>A0A6J0ILN3</accession>
<dbReference type="OrthoDB" id="9428859at2759"/>
<reference evidence="3" key="1">
    <citation type="submission" date="2025-08" db="UniProtKB">
        <authorList>
            <consortium name="RefSeq"/>
        </authorList>
    </citation>
    <scope>IDENTIFICATION</scope>
</reference>
<sequence>MEGEGGPGRAGAVRELCRSFGHYNRHLARLQHNLRETRRFFRDVKFSQGHPFAPEAAGDAPHGGDGDEEPGDGPAPGGGIKVRGILTKLFCRLFVKHKGAGDGVEWTGHTAQGWSGK</sequence>
<dbReference type="AlphaFoldDB" id="A0A6J0ILN3"/>
<dbReference type="Proteomes" id="UP000504624">
    <property type="component" value="Unplaced"/>
</dbReference>
<proteinExistence type="predicted"/>